<sequence length="70" mass="7769">MKRLRMKFYDPVEKKSKTISIDGVIDGLTQDDVEPVMEGLIGVLVPASSLVDEASIVETTTEEIFNLIEN</sequence>
<organism evidence="1 2">
    <name type="scientific">Defluviitoga tunisiensis</name>
    <dbReference type="NCBI Taxonomy" id="1006576"/>
    <lineage>
        <taxon>Bacteria</taxon>
        <taxon>Thermotogati</taxon>
        <taxon>Thermotogota</taxon>
        <taxon>Thermotogae</taxon>
        <taxon>Petrotogales</taxon>
        <taxon>Petrotogaceae</taxon>
        <taxon>Defluviitoga</taxon>
    </lineage>
</organism>
<dbReference type="EMBL" id="LN824141">
    <property type="protein sequence ID" value="CEP78273.1"/>
    <property type="molecule type" value="Genomic_DNA"/>
</dbReference>
<proteinExistence type="predicted"/>
<dbReference type="Pfam" id="PF11148">
    <property type="entry name" value="DUF2922"/>
    <property type="match status" value="1"/>
</dbReference>
<keyword evidence="2" id="KW-1185">Reference proteome</keyword>
<gene>
    <name evidence="1" type="ORF">DTL3_0969</name>
</gene>
<dbReference type="STRING" id="1006576.DTL3_0969"/>
<dbReference type="Proteomes" id="UP000032809">
    <property type="component" value="Chromosome I"/>
</dbReference>
<reference evidence="2" key="1">
    <citation type="submission" date="2014-11" db="EMBL/GenBank/DDBJ databases">
        <authorList>
            <person name="Wibberg D."/>
        </authorList>
    </citation>
    <scope>NUCLEOTIDE SEQUENCE [LARGE SCALE GENOMIC DNA]</scope>
    <source>
        <strain evidence="2">L3</strain>
    </source>
</reference>
<dbReference type="OrthoDB" id="47755at2"/>
<evidence type="ECO:0008006" key="3">
    <source>
        <dbReference type="Google" id="ProtNLM"/>
    </source>
</evidence>
<evidence type="ECO:0000313" key="2">
    <source>
        <dbReference type="Proteomes" id="UP000032809"/>
    </source>
</evidence>
<dbReference type="InterPro" id="IPR021321">
    <property type="entry name" value="DUF2922"/>
</dbReference>
<accession>A0A0C7NYH4</accession>
<protein>
    <recommendedName>
        <fullName evidence="3">DUF2922 domain-containing protein</fullName>
    </recommendedName>
</protein>
<dbReference type="HOGENOM" id="CLU_181401_5_0_0"/>
<dbReference type="AlphaFoldDB" id="A0A0C7NYH4"/>
<dbReference type="KEGG" id="dtn:DTL3_0969"/>
<dbReference type="RefSeq" id="WP_045087763.1">
    <property type="nucleotide sequence ID" value="NZ_LN824141.1"/>
</dbReference>
<name>A0A0C7NYH4_DEFTU</name>
<evidence type="ECO:0000313" key="1">
    <source>
        <dbReference type="EMBL" id="CEP78273.1"/>
    </source>
</evidence>